<dbReference type="Proteomes" id="UP000192727">
    <property type="component" value="Chromosome"/>
</dbReference>
<gene>
    <name evidence="1" type="ORF">B7C51_06510</name>
</gene>
<name>A0A1V0URG2_9BACL</name>
<dbReference type="RefSeq" id="WP_024094859.1">
    <property type="nucleotide sequence ID" value="NZ_CP020557.1"/>
</dbReference>
<dbReference type="InterPro" id="IPR058600">
    <property type="entry name" value="YhjD-like"/>
</dbReference>
<proteinExistence type="predicted"/>
<protein>
    <submittedName>
        <fullName evidence="1">Uncharacterized protein</fullName>
    </submittedName>
</protein>
<organism evidence="1 2">
    <name type="scientific">Paenibacillus larvae subsp. pulvifaciens</name>
    <dbReference type="NCBI Taxonomy" id="1477"/>
    <lineage>
        <taxon>Bacteria</taxon>
        <taxon>Bacillati</taxon>
        <taxon>Bacillota</taxon>
        <taxon>Bacilli</taxon>
        <taxon>Bacillales</taxon>
        <taxon>Paenibacillaceae</taxon>
        <taxon>Paenibacillus</taxon>
    </lineage>
</organism>
<dbReference type="AlphaFoldDB" id="A0A1V0URG2"/>
<evidence type="ECO:0000313" key="1">
    <source>
        <dbReference type="EMBL" id="ARF67548.1"/>
    </source>
</evidence>
<dbReference type="EMBL" id="CP020557">
    <property type="protein sequence ID" value="ARF67548.1"/>
    <property type="molecule type" value="Genomic_DNA"/>
</dbReference>
<evidence type="ECO:0000313" key="2">
    <source>
        <dbReference type="Proteomes" id="UP000192727"/>
    </source>
</evidence>
<sequence length="139" mass="16487">MDPSVNRPQLPSHQELSMIKEYLLLPLVLSVFERDARYVRESPIKTPDPYIKVIHRAMDQASGEWTRLRAEFRRRGIQVTWQKLEPEGLYASYLCRGYSGSMRLLIRLVKSEIEIRLRKYLGEDMTCYRDLNQDVIDRL</sequence>
<reference evidence="1 2" key="1">
    <citation type="submission" date="2017-03" db="EMBL/GenBank/DDBJ databases">
        <title>Paenibacillus larvae genome sequencing.</title>
        <authorList>
            <person name="Dingman D.W."/>
        </authorList>
    </citation>
    <scope>NUCLEOTIDE SEQUENCE [LARGE SCALE GENOMIC DNA]</scope>
    <source>
        <strain evidence="1 2">SAG 10367</strain>
    </source>
</reference>
<accession>A0A1V0URG2</accession>
<dbReference type="Pfam" id="PF26325">
    <property type="entry name" value="YhjD"/>
    <property type="match status" value="1"/>
</dbReference>